<accession>A0A9W8MMJ0</accession>
<gene>
    <name evidence="1" type="ORF">NLJ89_g12013</name>
</gene>
<dbReference type="Proteomes" id="UP001148786">
    <property type="component" value="Unassembled WGS sequence"/>
</dbReference>
<protein>
    <submittedName>
        <fullName evidence="1">Uncharacterized protein</fullName>
    </submittedName>
</protein>
<sequence>MLNIPPKEEKPSEIGLELELEVKGEWPGSISAGPRNPPPLYPYSTENLVPSAGPSATYVKIRRTIRTPAMGSQHWELGFIDVAEETKDARGQRTSIIIISSDEDDI</sequence>
<dbReference type="AlphaFoldDB" id="A0A9W8MMJ0"/>
<keyword evidence="2" id="KW-1185">Reference proteome</keyword>
<organism evidence="1 2">
    <name type="scientific">Agrocybe chaxingu</name>
    <dbReference type="NCBI Taxonomy" id="84603"/>
    <lineage>
        <taxon>Eukaryota</taxon>
        <taxon>Fungi</taxon>
        <taxon>Dikarya</taxon>
        <taxon>Basidiomycota</taxon>
        <taxon>Agaricomycotina</taxon>
        <taxon>Agaricomycetes</taxon>
        <taxon>Agaricomycetidae</taxon>
        <taxon>Agaricales</taxon>
        <taxon>Agaricineae</taxon>
        <taxon>Strophariaceae</taxon>
        <taxon>Agrocybe</taxon>
    </lineage>
</organism>
<evidence type="ECO:0000313" key="1">
    <source>
        <dbReference type="EMBL" id="KAJ3484051.1"/>
    </source>
</evidence>
<evidence type="ECO:0000313" key="2">
    <source>
        <dbReference type="Proteomes" id="UP001148786"/>
    </source>
</evidence>
<proteinExistence type="predicted"/>
<name>A0A9W8MMJ0_9AGAR</name>
<comment type="caution">
    <text evidence="1">The sequence shown here is derived from an EMBL/GenBank/DDBJ whole genome shotgun (WGS) entry which is preliminary data.</text>
</comment>
<reference evidence="1" key="1">
    <citation type="submission" date="2022-07" db="EMBL/GenBank/DDBJ databases">
        <title>Genome Sequence of Agrocybe chaxingu.</title>
        <authorList>
            <person name="Buettner E."/>
        </authorList>
    </citation>
    <scope>NUCLEOTIDE SEQUENCE</scope>
    <source>
        <strain evidence="1">MP-N11</strain>
    </source>
</reference>
<dbReference type="EMBL" id="JANKHO010003375">
    <property type="protein sequence ID" value="KAJ3484051.1"/>
    <property type="molecule type" value="Genomic_DNA"/>
</dbReference>